<feature type="non-terminal residue" evidence="1">
    <location>
        <position position="34"/>
    </location>
</feature>
<gene>
    <name evidence="1" type="ORF">LCGC14_2333780</name>
</gene>
<reference evidence="1" key="1">
    <citation type="journal article" date="2015" name="Nature">
        <title>Complex archaea that bridge the gap between prokaryotes and eukaryotes.</title>
        <authorList>
            <person name="Spang A."/>
            <person name="Saw J.H."/>
            <person name="Jorgensen S.L."/>
            <person name="Zaremba-Niedzwiedzka K."/>
            <person name="Martijn J."/>
            <person name="Lind A.E."/>
            <person name="van Eijk R."/>
            <person name="Schleper C."/>
            <person name="Guy L."/>
            <person name="Ettema T.J."/>
        </authorList>
    </citation>
    <scope>NUCLEOTIDE SEQUENCE</scope>
</reference>
<accession>A0A0F9F923</accession>
<proteinExistence type="predicted"/>
<organism evidence="1">
    <name type="scientific">marine sediment metagenome</name>
    <dbReference type="NCBI Taxonomy" id="412755"/>
    <lineage>
        <taxon>unclassified sequences</taxon>
        <taxon>metagenomes</taxon>
        <taxon>ecological metagenomes</taxon>
    </lineage>
</organism>
<protein>
    <submittedName>
        <fullName evidence="1">Uncharacterized protein</fullName>
    </submittedName>
</protein>
<sequence>MKHEQDIHKALDRLGSELAGNESIVDEVMRRIVQ</sequence>
<name>A0A0F9F923_9ZZZZ</name>
<comment type="caution">
    <text evidence="1">The sequence shown here is derived from an EMBL/GenBank/DDBJ whole genome shotgun (WGS) entry which is preliminary data.</text>
</comment>
<dbReference type="AlphaFoldDB" id="A0A0F9F923"/>
<dbReference type="EMBL" id="LAZR01033603">
    <property type="protein sequence ID" value="KKL47617.1"/>
    <property type="molecule type" value="Genomic_DNA"/>
</dbReference>
<evidence type="ECO:0000313" key="1">
    <source>
        <dbReference type="EMBL" id="KKL47617.1"/>
    </source>
</evidence>